<dbReference type="EMBL" id="NKCI01000457">
    <property type="protein sequence ID" value="RSL40914.1"/>
    <property type="molecule type" value="Genomic_DNA"/>
</dbReference>
<accession>A0A428NJD5</accession>
<keyword evidence="2" id="KW-1185">Reference proteome</keyword>
<reference evidence="1 2" key="1">
    <citation type="submission" date="2017-06" db="EMBL/GenBank/DDBJ databases">
        <title>Comparative genomic analysis of Ambrosia Fusariam Clade fungi.</title>
        <authorList>
            <person name="Stajich J.E."/>
            <person name="Carrillo J."/>
            <person name="Kijimoto T."/>
            <person name="Eskalen A."/>
            <person name="O'Donnell K."/>
            <person name="Kasson M."/>
        </authorList>
    </citation>
    <scope>NUCLEOTIDE SEQUENCE [LARGE SCALE GENOMIC DNA]</scope>
    <source>
        <strain evidence="1 2">NRRL62584</strain>
    </source>
</reference>
<organism evidence="1 2">
    <name type="scientific">Fusarium duplospermum</name>
    <dbReference type="NCBI Taxonomy" id="1325734"/>
    <lineage>
        <taxon>Eukaryota</taxon>
        <taxon>Fungi</taxon>
        <taxon>Dikarya</taxon>
        <taxon>Ascomycota</taxon>
        <taxon>Pezizomycotina</taxon>
        <taxon>Sordariomycetes</taxon>
        <taxon>Hypocreomycetidae</taxon>
        <taxon>Hypocreales</taxon>
        <taxon>Nectriaceae</taxon>
        <taxon>Fusarium</taxon>
        <taxon>Fusarium solani species complex</taxon>
    </lineage>
</organism>
<name>A0A428NJD5_9HYPO</name>
<gene>
    <name evidence="1" type="ORF">CEP54_015976</name>
</gene>
<evidence type="ECO:0000313" key="2">
    <source>
        <dbReference type="Proteomes" id="UP000288168"/>
    </source>
</evidence>
<dbReference type="AlphaFoldDB" id="A0A428NJD5"/>
<proteinExistence type="predicted"/>
<dbReference type="Proteomes" id="UP000288168">
    <property type="component" value="Unassembled WGS sequence"/>
</dbReference>
<evidence type="ECO:0000313" key="1">
    <source>
        <dbReference type="EMBL" id="RSL40914.1"/>
    </source>
</evidence>
<protein>
    <submittedName>
        <fullName evidence="1">Uncharacterized protein</fullName>
    </submittedName>
</protein>
<comment type="caution">
    <text evidence="1">The sequence shown here is derived from an EMBL/GenBank/DDBJ whole genome shotgun (WGS) entry which is preliminary data.</text>
</comment>
<sequence>MARTASPARAIAYPQRSDPRPPIVHVGNTDFGLIEDLFSLISIDQDTIIVLPTSYESGFDRISDDEWSEGTLAWKARKTCVVYEDVFKTSSPHPRLAEYLGRDPWTALPLLKKPSGPPLEGLMMHHHEL</sequence>
<feature type="non-terminal residue" evidence="1">
    <location>
        <position position="129"/>
    </location>
</feature>
<dbReference type="OrthoDB" id="1668230at2759"/>